<keyword evidence="2" id="KW-0833">Ubl conjugation pathway</keyword>
<dbReference type="SUPFAM" id="SSF110069">
    <property type="entry name" value="ApaG-like"/>
    <property type="match status" value="1"/>
</dbReference>
<keyword evidence="5" id="KW-1185">Reference proteome</keyword>
<comment type="pathway">
    <text evidence="1">Protein modification; protein ubiquitination.</text>
</comment>
<reference evidence="4 5" key="2">
    <citation type="submission" date="2020-07" db="EMBL/GenBank/DDBJ databases">
        <title>Genome assembly of wild tea tree DASZ reveals pedigree and selection history of tea varieties.</title>
        <authorList>
            <person name="Zhang W."/>
        </authorList>
    </citation>
    <scope>NUCLEOTIDE SEQUENCE [LARGE SCALE GENOMIC DNA]</scope>
    <source>
        <strain evidence="5">cv. G240</strain>
        <tissue evidence="4">Leaf</tissue>
    </source>
</reference>
<dbReference type="Proteomes" id="UP000593564">
    <property type="component" value="Unassembled WGS sequence"/>
</dbReference>
<dbReference type="AlphaFoldDB" id="A0A7J7GBI0"/>
<reference evidence="5" key="1">
    <citation type="journal article" date="2020" name="Nat. Commun.">
        <title>Genome assembly of wild tea tree DASZ reveals pedigree and selection history of tea varieties.</title>
        <authorList>
            <person name="Zhang W."/>
            <person name="Zhang Y."/>
            <person name="Qiu H."/>
            <person name="Guo Y."/>
            <person name="Wan H."/>
            <person name="Zhang X."/>
            <person name="Scossa F."/>
            <person name="Alseekh S."/>
            <person name="Zhang Q."/>
            <person name="Wang P."/>
            <person name="Xu L."/>
            <person name="Schmidt M.H."/>
            <person name="Jia X."/>
            <person name="Li D."/>
            <person name="Zhu A."/>
            <person name="Guo F."/>
            <person name="Chen W."/>
            <person name="Ni D."/>
            <person name="Usadel B."/>
            <person name="Fernie A.R."/>
            <person name="Wen W."/>
        </authorList>
    </citation>
    <scope>NUCLEOTIDE SEQUENCE [LARGE SCALE GENOMIC DNA]</scope>
    <source>
        <strain evidence="5">cv. G240</strain>
    </source>
</reference>
<evidence type="ECO:0000313" key="5">
    <source>
        <dbReference type="Proteomes" id="UP000593564"/>
    </source>
</evidence>
<gene>
    <name evidence="4" type="ORF">HYC85_024260</name>
</gene>
<evidence type="ECO:0000313" key="4">
    <source>
        <dbReference type="EMBL" id="KAF5936754.1"/>
    </source>
</evidence>
<dbReference type="PROSITE" id="PS51087">
    <property type="entry name" value="APAG"/>
    <property type="match status" value="1"/>
</dbReference>
<dbReference type="SUPFAM" id="SSF160631">
    <property type="entry name" value="SMI1/KNR4-like"/>
    <property type="match status" value="1"/>
</dbReference>
<dbReference type="InterPro" id="IPR037883">
    <property type="entry name" value="Knr4/Smi1-like_sf"/>
</dbReference>
<dbReference type="Pfam" id="PF09346">
    <property type="entry name" value="SMI1_KNR4"/>
    <property type="match status" value="1"/>
</dbReference>
<organism evidence="4 5">
    <name type="scientific">Camellia sinensis</name>
    <name type="common">Tea plant</name>
    <name type="synonym">Thea sinensis</name>
    <dbReference type="NCBI Taxonomy" id="4442"/>
    <lineage>
        <taxon>Eukaryota</taxon>
        <taxon>Viridiplantae</taxon>
        <taxon>Streptophyta</taxon>
        <taxon>Embryophyta</taxon>
        <taxon>Tracheophyta</taxon>
        <taxon>Spermatophyta</taxon>
        <taxon>Magnoliopsida</taxon>
        <taxon>eudicotyledons</taxon>
        <taxon>Gunneridae</taxon>
        <taxon>Pentapetalae</taxon>
        <taxon>asterids</taxon>
        <taxon>Ericales</taxon>
        <taxon>Theaceae</taxon>
        <taxon>Camellia</taxon>
    </lineage>
</organism>
<evidence type="ECO:0000256" key="2">
    <source>
        <dbReference type="ARBA" id="ARBA00022786"/>
    </source>
</evidence>
<sequence length="495" mass="56392">MKFGKVMEIMEHEVKVEGSYERSWKIMEYEMEKVEEWDLTAPRDKALLGLEIVQDTSEKVRIIQQRLKTVRSRQKNYVDVRRRPLEYEVGDHVFIYVTPMKGQKLALINHLSLSLSPSHQEAYKIWRESFGMYPWPLVMRVRRCWARLKCWLSENFPEALATLRKGASEDEIKEFEKKLKVKLPLPTRVLYRFCDGQDILSKKISGGMFGNPLGLIGGYCFYESLVNVYLLPLSRIILETKDIVHQLGFSRRSKYIVVATSSTNTEKIFFLNCTNGQLCVGTQNLATDGEMIPCVPNALLSSVHDSGGSQQQDALLLWLEEHGRRLHNGIIKLREEGKIRRINQFPEEAPHCSTAITNGVQVRASAVLVPEFSDLKHKPGEYFFSYSICMSLSPEGCIINGVSSGSCQLYWRHWIIRANDAVVSDVNGEAVIGKYPLLLPGEKEFVYESCSHLSSSSGSIEGSFTFVSGRLADPKSRPFEVEVARFPLQVPDYIF</sequence>
<comment type="caution">
    <text evidence="4">The sequence shown here is derived from an EMBL/GenBank/DDBJ whole genome shotgun (WGS) entry which is preliminary data.</text>
</comment>
<evidence type="ECO:0000259" key="3">
    <source>
        <dbReference type="PROSITE" id="PS51087"/>
    </source>
</evidence>
<dbReference type="InterPro" id="IPR036767">
    <property type="entry name" value="ApaG_sf"/>
</dbReference>
<dbReference type="EMBL" id="JACBKZ010000012">
    <property type="protein sequence ID" value="KAF5936754.1"/>
    <property type="molecule type" value="Genomic_DNA"/>
</dbReference>
<dbReference type="InterPro" id="IPR007474">
    <property type="entry name" value="ApaG_domain"/>
</dbReference>
<protein>
    <recommendedName>
        <fullName evidence="3">ApaG domain-containing protein</fullName>
    </recommendedName>
</protein>
<accession>A0A7J7GBI0</accession>
<dbReference type="PANTHER" id="PTHR47463:SF2">
    <property type="entry name" value="F-BOX PROTEIN SKIP16"/>
    <property type="match status" value="1"/>
</dbReference>
<name>A0A7J7GBI0_CAMSI</name>
<dbReference type="Pfam" id="PF04379">
    <property type="entry name" value="DUF525"/>
    <property type="match status" value="1"/>
</dbReference>
<dbReference type="PANTHER" id="PTHR47463">
    <property type="entry name" value="F-BOX PROTEIN SKIP16"/>
    <property type="match status" value="1"/>
</dbReference>
<dbReference type="Gene3D" id="2.60.40.1470">
    <property type="entry name" value="ApaG domain"/>
    <property type="match status" value="1"/>
</dbReference>
<feature type="domain" description="ApaG" evidence="3">
    <location>
        <begin position="354"/>
        <end position="495"/>
    </location>
</feature>
<dbReference type="InterPro" id="IPR018958">
    <property type="entry name" value="Knr4/Smi1-like_dom"/>
</dbReference>
<evidence type="ECO:0000256" key="1">
    <source>
        <dbReference type="ARBA" id="ARBA00004906"/>
    </source>
</evidence>
<proteinExistence type="predicted"/>